<evidence type="ECO:0000256" key="2">
    <source>
        <dbReference type="ARBA" id="ARBA00022448"/>
    </source>
</evidence>
<dbReference type="GO" id="GO:0006606">
    <property type="term" value="P:protein import into nucleus"/>
    <property type="evidence" value="ECO:0007669"/>
    <property type="project" value="TreeGrafter"/>
</dbReference>
<evidence type="ECO:0000256" key="6">
    <source>
        <dbReference type="ARBA" id="ARBA00022990"/>
    </source>
</evidence>
<keyword evidence="3" id="KW-0677">Repeat</keyword>
<feature type="region of interest" description="Disordered" evidence="10">
    <location>
        <begin position="266"/>
        <end position="291"/>
    </location>
</feature>
<organism evidence="12">
    <name type="scientific">Xenopsylla cheopis</name>
    <name type="common">Oriental rat flea</name>
    <name type="synonym">Pulex cheopis</name>
    <dbReference type="NCBI Taxonomy" id="163159"/>
    <lineage>
        <taxon>Eukaryota</taxon>
        <taxon>Metazoa</taxon>
        <taxon>Ecdysozoa</taxon>
        <taxon>Arthropoda</taxon>
        <taxon>Hexapoda</taxon>
        <taxon>Insecta</taxon>
        <taxon>Pterygota</taxon>
        <taxon>Neoptera</taxon>
        <taxon>Endopterygota</taxon>
        <taxon>Siphonaptera</taxon>
        <taxon>Pulicidae</taxon>
        <taxon>Xenopsyllinae</taxon>
        <taxon>Xenopsylla</taxon>
    </lineage>
</organism>
<feature type="compositionally biased region" description="Low complexity" evidence="10">
    <location>
        <begin position="169"/>
        <end position="184"/>
    </location>
</feature>
<evidence type="ECO:0000256" key="8">
    <source>
        <dbReference type="ARBA" id="ARBA00023132"/>
    </source>
</evidence>
<dbReference type="CDD" id="cd13170">
    <property type="entry name" value="RanBD_NUP50"/>
    <property type="match status" value="1"/>
</dbReference>
<sequence>MSKRVADKEINQDNWDDNEEAEEAGSFKQAPEEVLKTRVIKTAKRRNNTATESASTNSIFSGFSFSAKKPDQESPSSTPFFNLAGNNFKPASPAENSKQDVEEEKKSTRDSKFFAEIRSLNESVTRWIKEHVDKDPFCLLTPIFNDYENHLKTIQESYEERTESKDVTSSESSAESTPERTSPSNDCSKNIFSMSTFQSKPQEKNNMPLTFSTGSTFKPITEEAKPKSIFGSGAATFSFGNNSTSASSSLSTAGFSFGTGKPITFGNVTSSAPNTDSTSQVNNEQDEDEPPKAEFKAVVEEDSIYTVRCKVFVKKGEDYVDGGVGNLFLKPIKDKNKTQLIVRADTNLGNLLLNVLLSDSVPTKRMGKNNVMMVCIPTPDKKEPSSILLRVKTSEQADELLEMIEKCKA</sequence>
<evidence type="ECO:0000256" key="5">
    <source>
        <dbReference type="ARBA" id="ARBA00022927"/>
    </source>
</evidence>
<evidence type="ECO:0000313" key="12">
    <source>
        <dbReference type="EMBL" id="NOV45022.1"/>
    </source>
</evidence>
<evidence type="ECO:0000256" key="9">
    <source>
        <dbReference type="ARBA" id="ARBA00023242"/>
    </source>
</evidence>
<evidence type="ECO:0000256" key="4">
    <source>
        <dbReference type="ARBA" id="ARBA00022816"/>
    </source>
</evidence>
<keyword evidence="9" id="KW-0539">Nucleus</keyword>
<feature type="region of interest" description="Disordered" evidence="10">
    <location>
        <begin position="1"/>
        <end position="31"/>
    </location>
</feature>
<dbReference type="GO" id="GO:0051028">
    <property type="term" value="P:mRNA transport"/>
    <property type="evidence" value="ECO:0007669"/>
    <property type="project" value="UniProtKB-KW"/>
</dbReference>
<keyword evidence="4" id="KW-0509">mRNA transport</keyword>
<feature type="compositionally biased region" description="Basic and acidic residues" evidence="10">
    <location>
        <begin position="157"/>
        <end position="168"/>
    </location>
</feature>
<keyword evidence="7" id="KW-0811">Translocation</keyword>
<evidence type="ECO:0000256" key="1">
    <source>
        <dbReference type="ARBA" id="ARBA00004567"/>
    </source>
</evidence>
<dbReference type="InterPro" id="IPR000156">
    <property type="entry name" value="Ran_bind_dom"/>
</dbReference>
<dbReference type="SMART" id="SM00160">
    <property type="entry name" value="RanBD"/>
    <property type="match status" value="1"/>
</dbReference>
<dbReference type="GO" id="GO:0005643">
    <property type="term" value="C:nuclear pore"/>
    <property type="evidence" value="ECO:0007669"/>
    <property type="project" value="UniProtKB-SubCell"/>
</dbReference>
<keyword evidence="5" id="KW-0653">Protein transport</keyword>
<dbReference type="SUPFAM" id="SSF50729">
    <property type="entry name" value="PH domain-like"/>
    <property type="match status" value="1"/>
</dbReference>
<feature type="compositionally biased region" description="Basic and acidic residues" evidence="10">
    <location>
        <begin position="97"/>
        <end position="111"/>
    </location>
</feature>
<feature type="region of interest" description="Disordered" evidence="10">
    <location>
        <begin position="61"/>
        <end position="111"/>
    </location>
</feature>
<evidence type="ECO:0000256" key="10">
    <source>
        <dbReference type="SAM" id="MobiDB-lite"/>
    </source>
</evidence>
<dbReference type="InterPro" id="IPR045255">
    <property type="entry name" value="RanBP1-like"/>
</dbReference>
<comment type="subcellular location">
    <subcellularLocation>
        <location evidence="1">Nucleus</location>
        <location evidence="1">Nuclear pore complex</location>
    </subcellularLocation>
</comment>
<dbReference type="EMBL" id="GIIL01001296">
    <property type="protein sequence ID" value="NOV45022.1"/>
    <property type="molecule type" value="Transcribed_RNA"/>
</dbReference>
<keyword evidence="8" id="KW-0906">Nuclear pore complex</keyword>
<evidence type="ECO:0000259" key="11">
    <source>
        <dbReference type="SMART" id="SM00160"/>
    </source>
</evidence>
<evidence type="ECO:0000256" key="3">
    <source>
        <dbReference type="ARBA" id="ARBA00022737"/>
    </source>
</evidence>
<dbReference type="InterPro" id="IPR015007">
    <property type="entry name" value="NUP2/50/61"/>
</dbReference>
<feature type="compositionally biased region" description="Acidic residues" evidence="10">
    <location>
        <begin position="14"/>
        <end position="23"/>
    </location>
</feature>
<reference evidence="12" key="1">
    <citation type="submission" date="2020-03" db="EMBL/GenBank/DDBJ databases">
        <title>Transcriptomic Profiling of the Digestive Tract of the Rat Flea, Xenopsylla cheopis, Following Blood Feeding and Infection with Yersinia pestis.</title>
        <authorList>
            <person name="Bland D.M."/>
            <person name="Martens C.A."/>
            <person name="Virtaneva K."/>
            <person name="Kanakabandi K."/>
            <person name="Long D."/>
            <person name="Rosenke R."/>
            <person name="Saturday G.A."/>
            <person name="Hoyt F.H."/>
            <person name="Bruno D.P."/>
            <person name="Ribeiro J.M.C."/>
            <person name="Hinnebusch J."/>
        </authorList>
    </citation>
    <scope>NUCLEOTIDE SEQUENCE</scope>
</reference>
<dbReference type="PANTHER" id="PTHR23138:SF141">
    <property type="entry name" value="NUCLEAR PORE COMPLEX PROTEIN NUP50"/>
    <property type="match status" value="1"/>
</dbReference>
<feature type="domain" description="RanBD1" evidence="11">
    <location>
        <begin position="289"/>
        <end position="407"/>
    </location>
</feature>
<proteinExistence type="predicted"/>
<dbReference type="AlphaFoldDB" id="A0A6M2DFM7"/>
<protein>
    <submittedName>
        <fullName evidence="12">Putative nuclear pore complex component</fullName>
    </submittedName>
</protein>
<keyword evidence="2" id="KW-0813">Transport</keyword>
<dbReference type="PANTHER" id="PTHR23138">
    <property type="entry name" value="RAN BINDING PROTEIN"/>
    <property type="match status" value="1"/>
</dbReference>
<accession>A0A6M2DFM7</accession>
<keyword evidence="6" id="KW-0007">Acetylation</keyword>
<dbReference type="Gene3D" id="2.30.29.30">
    <property type="entry name" value="Pleckstrin-homology domain (PH domain)/Phosphotyrosine-binding domain (PTB)"/>
    <property type="match status" value="1"/>
</dbReference>
<evidence type="ECO:0000256" key="7">
    <source>
        <dbReference type="ARBA" id="ARBA00023010"/>
    </source>
</evidence>
<name>A0A6M2DFM7_XENCH</name>
<dbReference type="Pfam" id="PF00638">
    <property type="entry name" value="Ran_BP1"/>
    <property type="match status" value="1"/>
</dbReference>
<dbReference type="Pfam" id="PF08911">
    <property type="entry name" value="NUP50"/>
    <property type="match status" value="1"/>
</dbReference>
<feature type="compositionally biased region" description="Polar residues" evidence="10">
    <location>
        <begin position="266"/>
        <end position="283"/>
    </location>
</feature>
<feature type="compositionally biased region" description="Basic and acidic residues" evidence="10">
    <location>
        <begin position="1"/>
        <end position="11"/>
    </location>
</feature>
<feature type="region of interest" description="Disordered" evidence="10">
    <location>
        <begin position="157"/>
        <end position="190"/>
    </location>
</feature>
<dbReference type="InterPro" id="IPR011993">
    <property type="entry name" value="PH-like_dom_sf"/>
</dbReference>